<dbReference type="NCBIfam" id="NF000584">
    <property type="entry name" value="PRK00009.1"/>
    <property type="match status" value="1"/>
</dbReference>
<keyword evidence="7 10" id="KW-0456">Lyase</keyword>
<protein>
    <recommendedName>
        <fullName evidence="5 10">Phosphoenolpyruvate carboxylase</fullName>
        <shortName evidence="10">PEPC</shortName>
        <shortName evidence="10">PEPCase</shortName>
        <ecNumber evidence="4 10">4.1.1.31</ecNumber>
    </recommendedName>
</protein>
<feature type="active site" evidence="10 11">
    <location>
        <position position="167"/>
    </location>
</feature>
<dbReference type="PROSITE" id="PS00393">
    <property type="entry name" value="PEPCASE_2"/>
    <property type="match status" value="1"/>
</dbReference>
<dbReference type="GO" id="GO:0015977">
    <property type="term" value="P:carbon fixation"/>
    <property type="evidence" value="ECO:0007669"/>
    <property type="project" value="UniProtKB-UniRule"/>
</dbReference>
<comment type="subunit">
    <text evidence="10">Homotetramer.</text>
</comment>
<dbReference type="EMBL" id="QKUF01000018">
    <property type="protein sequence ID" value="PZW25424.1"/>
    <property type="molecule type" value="Genomic_DNA"/>
</dbReference>
<dbReference type="InterPro" id="IPR022805">
    <property type="entry name" value="PEP_COase_bac/pln-type"/>
</dbReference>
<accession>A0A326U2C3</accession>
<keyword evidence="14" id="KW-1185">Reference proteome</keyword>
<comment type="function">
    <text evidence="2 10">Forms oxaloacetate, a four-carbon dicarboxylic acid source for the tricarboxylic acid cycle.</text>
</comment>
<comment type="catalytic activity">
    <reaction evidence="9 10">
        <text>oxaloacetate + phosphate = phosphoenolpyruvate + hydrogencarbonate</text>
        <dbReference type="Rhea" id="RHEA:28370"/>
        <dbReference type="ChEBI" id="CHEBI:16452"/>
        <dbReference type="ChEBI" id="CHEBI:17544"/>
        <dbReference type="ChEBI" id="CHEBI:43474"/>
        <dbReference type="ChEBI" id="CHEBI:58702"/>
        <dbReference type="EC" id="4.1.1.31"/>
    </reaction>
</comment>
<dbReference type="HAMAP" id="MF_00595">
    <property type="entry name" value="PEPcase_type1"/>
    <property type="match status" value="1"/>
</dbReference>
<gene>
    <name evidence="10" type="primary">ppc</name>
    <name evidence="13" type="ORF">EI42_04268</name>
</gene>
<dbReference type="PRINTS" id="PR00150">
    <property type="entry name" value="PEPCARBXLASE"/>
</dbReference>
<keyword evidence="13" id="KW-0670">Pyruvate</keyword>
<evidence type="ECO:0000256" key="3">
    <source>
        <dbReference type="ARBA" id="ARBA00008346"/>
    </source>
</evidence>
<name>A0A326U2C3_THEHA</name>
<dbReference type="AlphaFoldDB" id="A0A326U2C3"/>
<dbReference type="GO" id="GO:0006107">
    <property type="term" value="P:oxaloacetate metabolic process"/>
    <property type="evidence" value="ECO:0007669"/>
    <property type="project" value="UniProtKB-UniRule"/>
</dbReference>
<reference evidence="13 14" key="1">
    <citation type="submission" date="2018-06" db="EMBL/GenBank/DDBJ databases">
        <title>Genomic Encyclopedia of Archaeal and Bacterial Type Strains, Phase II (KMG-II): from individual species to whole genera.</title>
        <authorList>
            <person name="Goeker M."/>
        </authorList>
    </citation>
    <scope>NUCLEOTIDE SEQUENCE [LARGE SCALE GENOMIC DNA]</scope>
    <source>
        <strain evidence="13 14">ATCC BAA-1881</strain>
    </source>
</reference>
<organism evidence="13 14">
    <name type="scientific">Thermosporothrix hazakensis</name>
    <dbReference type="NCBI Taxonomy" id="644383"/>
    <lineage>
        <taxon>Bacteria</taxon>
        <taxon>Bacillati</taxon>
        <taxon>Chloroflexota</taxon>
        <taxon>Ktedonobacteria</taxon>
        <taxon>Ktedonobacterales</taxon>
        <taxon>Thermosporotrichaceae</taxon>
        <taxon>Thermosporothrix</taxon>
    </lineage>
</organism>
<dbReference type="Pfam" id="PF00311">
    <property type="entry name" value="PEPcase"/>
    <property type="match status" value="1"/>
</dbReference>
<evidence type="ECO:0000256" key="5">
    <source>
        <dbReference type="ARBA" id="ARBA00022419"/>
    </source>
</evidence>
<dbReference type="RefSeq" id="WP_111324603.1">
    <property type="nucleotide sequence ID" value="NZ_BIFX01000001.1"/>
</dbReference>
<dbReference type="PANTHER" id="PTHR30523">
    <property type="entry name" value="PHOSPHOENOLPYRUVATE CARBOXYLASE"/>
    <property type="match status" value="1"/>
</dbReference>
<dbReference type="GO" id="GO:0008964">
    <property type="term" value="F:phosphoenolpyruvate carboxylase activity"/>
    <property type="evidence" value="ECO:0007669"/>
    <property type="project" value="UniProtKB-UniRule"/>
</dbReference>
<dbReference type="InterPro" id="IPR015813">
    <property type="entry name" value="Pyrv/PenolPyrv_kinase-like_dom"/>
</dbReference>
<evidence type="ECO:0000256" key="1">
    <source>
        <dbReference type="ARBA" id="ARBA00001946"/>
    </source>
</evidence>
<evidence type="ECO:0000256" key="7">
    <source>
        <dbReference type="ARBA" id="ARBA00023239"/>
    </source>
</evidence>
<evidence type="ECO:0000256" key="6">
    <source>
        <dbReference type="ARBA" id="ARBA00022842"/>
    </source>
</evidence>
<comment type="cofactor">
    <cofactor evidence="1 10">
        <name>Mg(2+)</name>
        <dbReference type="ChEBI" id="CHEBI:18420"/>
    </cofactor>
</comment>
<keyword evidence="6 10" id="KW-0460">Magnesium</keyword>
<dbReference type="InterPro" id="IPR021135">
    <property type="entry name" value="PEP_COase"/>
</dbReference>
<evidence type="ECO:0000256" key="8">
    <source>
        <dbReference type="ARBA" id="ARBA00023300"/>
    </source>
</evidence>
<dbReference type="InterPro" id="IPR018129">
    <property type="entry name" value="PEP_COase_Lys_AS"/>
</dbReference>
<sequence length="951" mass="109455">MSDHESRREIDAPLRADIRTLGNALGEAIQRYGGPEVFNTVEGLRQRCKRLRECTERQVDATPEEQARIEAEIRRLDEEITDLVNGCSLERAIDVIRAFTIYFHLVNTAEQYHRIRRRRAHELSEQSTPQRGSLSALIDFFKQNNLSAEAVQQLLNEMSIDLVFTAHPTEATRRSLITKSSQIAHLLEIQDQQKTMTPREHSRWQQQLEGTIDLLWRTDAVRRVRPQPIDEVKMGIYYLDEILFDALPDLYSEFEELLQQSYPGVTVPSFLRLGSWIGGDQDGNPYVSATTMHTALRLQREHIIEQYRTSIEKLAAEFSQSLSYVRITPELQQSLDYDAQCMPDYDHELGPQTALEPYRRKLSFIWKRLGATLDRHNGNVAYQTAEELHRDLLLVRDSLRENGEEALTRGRLGRLLRQVELFGFYFVALDVRQHSERHARALAELLQVTGLCEQDYSQLEEAERLRILEMLLRDPRILTRPGLQLSEDTWHILRTFQGVKQARDEYGKRVITCYIISMSHSLSDLLEVQFFCKEAGIDDLPIVPLFETIDDLHACTQILEQAFTHPNYRAYLRNCQDQQQVMLGYSDSSKDGGILTSGWELYEAQLRLTELGKRHQIGITMFHGRGGAIGRGGGPIYEAILGQPPGTIHGRLRITEQGEMLSFKYGLYEIAIRNMELVIAGVARSSIPDEHIIETQVHPRATEEWRNTMQLLSANAHKRYRDLIYNDPSFLSFFEQATPILEIGWLNIGSRPARRTRGNTIEDLRAIPWVFSWMQSRYVLPSWYGVGGALEEFIGQQPESLGLLQQMYRQWPFFRAFLDNLQMTLSKADMHIAQHYASLVKDPALRDRISHTIQEEYERTRSLVCQIVGGKELLDTAPVLQQSIKRRNPYVDPMSYFQVALLRRLRELGGPLMLDREAEATASTEEKERMRLTYAVLLTINGVAAGLRNTG</sequence>
<evidence type="ECO:0000256" key="11">
    <source>
        <dbReference type="PROSITE-ProRule" id="PRU10111"/>
    </source>
</evidence>
<dbReference type="GO" id="GO:0000287">
    <property type="term" value="F:magnesium ion binding"/>
    <property type="evidence" value="ECO:0007669"/>
    <property type="project" value="UniProtKB-UniRule"/>
</dbReference>
<feature type="active site" evidence="10 12">
    <location>
        <position position="590"/>
    </location>
</feature>
<proteinExistence type="inferred from homology"/>
<dbReference type="GO" id="GO:0006099">
    <property type="term" value="P:tricarboxylic acid cycle"/>
    <property type="evidence" value="ECO:0007669"/>
    <property type="project" value="InterPro"/>
</dbReference>
<evidence type="ECO:0000256" key="4">
    <source>
        <dbReference type="ARBA" id="ARBA00012305"/>
    </source>
</evidence>
<dbReference type="Proteomes" id="UP000248806">
    <property type="component" value="Unassembled WGS sequence"/>
</dbReference>
<evidence type="ECO:0000256" key="9">
    <source>
        <dbReference type="ARBA" id="ARBA00048995"/>
    </source>
</evidence>
<dbReference type="InterPro" id="IPR033129">
    <property type="entry name" value="PEPCASE_His_AS"/>
</dbReference>
<dbReference type="PANTHER" id="PTHR30523:SF6">
    <property type="entry name" value="PHOSPHOENOLPYRUVATE CARBOXYLASE"/>
    <property type="match status" value="1"/>
</dbReference>
<dbReference type="Gene3D" id="1.20.1440.90">
    <property type="entry name" value="Phosphoenolpyruvate/pyruvate domain"/>
    <property type="match status" value="1"/>
</dbReference>
<evidence type="ECO:0000256" key="12">
    <source>
        <dbReference type="PROSITE-ProRule" id="PRU10112"/>
    </source>
</evidence>
<comment type="caution">
    <text evidence="13">The sequence shown here is derived from an EMBL/GenBank/DDBJ whole genome shotgun (WGS) entry which is preliminary data.</text>
</comment>
<comment type="similarity">
    <text evidence="3 10">Belongs to the PEPCase type 1 family.</text>
</comment>
<evidence type="ECO:0000256" key="10">
    <source>
        <dbReference type="HAMAP-Rule" id="MF_00595"/>
    </source>
</evidence>
<evidence type="ECO:0000313" key="13">
    <source>
        <dbReference type="EMBL" id="PZW25424.1"/>
    </source>
</evidence>
<dbReference type="OrthoDB" id="9768133at2"/>
<dbReference type="GO" id="GO:0005829">
    <property type="term" value="C:cytosol"/>
    <property type="evidence" value="ECO:0007669"/>
    <property type="project" value="TreeGrafter"/>
</dbReference>
<dbReference type="EC" id="4.1.1.31" evidence="4 10"/>
<dbReference type="PROSITE" id="PS00781">
    <property type="entry name" value="PEPCASE_1"/>
    <property type="match status" value="1"/>
</dbReference>
<keyword evidence="8 10" id="KW-0120">Carbon dioxide fixation</keyword>
<dbReference type="SUPFAM" id="SSF51621">
    <property type="entry name" value="Phosphoenolpyruvate/pyruvate domain"/>
    <property type="match status" value="1"/>
</dbReference>
<evidence type="ECO:0000313" key="14">
    <source>
        <dbReference type="Proteomes" id="UP000248806"/>
    </source>
</evidence>
<evidence type="ECO:0000256" key="2">
    <source>
        <dbReference type="ARBA" id="ARBA00003670"/>
    </source>
</evidence>